<feature type="compositionally biased region" description="Basic and acidic residues" evidence="1">
    <location>
        <begin position="202"/>
        <end position="233"/>
    </location>
</feature>
<comment type="caution">
    <text evidence="2">The sequence shown here is derived from an EMBL/GenBank/DDBJ whole genome shotgun (WGS) entry which is preliminary data.</text>
</comment>
<accession>A0A5B7G2Q0</accession>
<organism evidence="2 3">
    <name type="scientific">Portunus trituberculatus</name>
    <name type="common">Swimming crab</name>
    <name type="synonym">Neptunus trituberculatus</name>
    <dbReference type="NCBI Taxonomy" id="210409"/>
    <lineage>
        <taxon>Eukaryota</taxon>
        <taxon>Metazoa</taxon>
        <taxon>Ecdysozoa</taxon>
        <taxon>Arthropoda</taxon>
        <taxon>Crustacea</taxon>
        <taxon>Multicrustacea</taxon>
        <taxon>Malacostraca</taxon>
        <taxon>Eumalacostraca</taxon>
        <taxon>Eucarida</taxon>
        <taxon>Decapoda</taxon>
        <taxon>Pleocyemata</taxon>
        <taxon>Brachyura</taxon>
        <taxon>Eubrachyura</taxon>
        <taxon>Portunoidea</taxon>
        <taxon>Portunidae</taxon>
        <taxon>Portuninae</taxon>
        <taxon>Portunus</taxon>
    </lineage>
</organism>
<gene>
    <name evidence="2" type="ORF">E2C01_045684</name>
</gene>
<name>A0A5B7G2Q0_PORTR</name>
<protein>
    <submittedName>
        <fullName evidence="2">Uncharacterized protein</fullName>
    </submittedName>
</protein>
<dbReference type="Proteomes" id="UP000324222">
    <property type="component" value="Unassembled WGS sequence"/>
</dbReference>
<feature type="region of interest" description="Disordered" evidence="1">
    <location>
        <begin position="134"/>
        <end position="283"/>
    </location>
</feature>
<evidence type="ECO:0000313" key="3">
    <source>
        <dbReference type="Proteomes" id="UP000324222"/>
    </source>
</evidence>
<proteinExistence type="predicted"/>
<reference evidence="2 3" key="1">
    <citation type="submission" date="2019-05" db="EMBL/GenBank/DDBJ databases">
        <title>Another draft genome of Portunus trituberculatus and its Hox gene families provides insights of decapod evolution.</title>
        <authorList>
            <person name="Jeong J.-H."/>
            <person name="Song I."/>
            <person name="Kim S."/>
            <person name="Choi T."/>
            <person name="Kim D."/>
            <person name="Ryu S."/>
            <person name="Kim W."/>
        </authorList>
    </citation>
    <scope>NUCLEOTIDE SEQUENCE [LARGE SCALE GENOMIC DNA]</scope>
    <source>
        <tissue evidence="2">Muscle</tissue>
    </source>
</reference>
<evidence type="ECO:0000256" key="1">
    <source>
        <dbReference type="SAM" id="MobiDB-lite"/>
    </source>
</evidence>
<evidence type="ECO:0000313" key="2">
    <source>
        <dbReference type="EMBL" id="MPC51829.1"/>
    </source>
</evidence>
<feature type="compositionally biased region" description="Basic and acidic residues" evidence="1">
    <location>
        <begin position="243"/>
        <end position="278"/>
    </location>
</feature>
<dbReference type="OrthoDB" id="15153at2759"/>
<dbReference type="AlphaFoldDB" id="A0A5B7G2Q0"/>
<feature type="region of interest" description="Disordered" evidence="1">
    <location>
        <begin position="62"/>
        <end position="118"/>
    </location>
</feature>
<dbReference type="EMBL" id="VSRR010010441">
    <property type="protein sequence ID" value="MPC51829.1"/>
    <property type="molecule type" value="Genomic_DNA"/>
</dbReference>
<feature type="compositionally biased region" description="Basic residues" evidence="1">
    <location>
        <begin position="99"/>
        <end position="112"/>
    </location>
</feature>
<sequence length="339" mass="37363">MNSTSCRHVQLVKKPAYAVMGLLSLLGDRSIRHTLQGFDDRLSVIASCRHCHSKVATSLSIQEVHDQSGADPETGSEGEAPDHDLHVYSGDNSPEMRASRRNTRRTHTHADRKRGSTVDAKFVGEASVAAAERVFGRDRSRLRSQASHTQRPPSTGIGGDATVMSSFETNEGVAAFPQPEEGGNEIGRREMDADMENEELKEDTAEREGNGREIEKRDTKKVQENENGEERVANNENTEDSDEMKGENEERLEQEEEKHENGEKEEAEEEERREKKGDPPGAAWEAAVVVSLTDGQARSPPGACRKVAVEVNIPSFLVGGKQQPGTVTRKKTNVLCLTH</sequence>
<feature type="compositionally biased region" description="Polar residues" evidence="1">
    <location>
        <begin position="143"/>
        <end position="153"/>
    </location>
</feature>
<keyword evidence="3" id="KW-1185">Reference proteome</keyword>